<accession>A0A7X1NMK7</accession>
<dbReference type="InterPro" id="IPR051910">
    <property type="entry name" value="ComF/GntX_DNA_util-trans"/>
</dbReference>
<organism evidence="4 5">
    <name type="scientific">Arthrobacter bussei</name>
    <dbReference type="NCBI Taxonomy" id="2594179"/>
    <lineage>
        <taxon>Bacteria</taxon>
        <taxon>Bacillati</taxon>
        <taxon>Actinomycetota</taxon>
        <taxon>Actinomycetes</taxon>
        <taxon>Micrococcales</taxon>
        <taxon>Micrococcaceae</taxon>
        <taxon>Arthrobacter</taxon>
    </lineage>
</organism>
<dbReference type="Pfam" id="PF00156">
    <property type="entry name" value="Pribosyltran"/>
    <property type="match status" value="1"/>
</dbReference>
<dbReference type="EMBL" id="VJXX01000001">
    <property type="protein sequence ID" value="MPY09542.1"/>
    <property type="molecule type" value="Genomic_DNA"/>
</dbReference>
<dbReference type="OrthoDB" id="5244859at2"/>
<evidence type="ECO:0000313" key="4">
    <source>
        <dbReference type="EMBL" id="MPY09542.1"/>
    </source>
</evidence>
<comment type="caution">
    <text evidence="4">The sequence shown here is derived from an EMBL/GenBank/DDBJ whole genome shotgun (WGS) entry which is preliminary data.</text>
</comment>
<proteinExistence type="inferred from homology"/>
<dbReference type="AlphaFoldDB" id="A0A7X1NMK7"/>
<evidence type="ECO:0000256" key="2">
    <source>
        <dbReference type="SAM" id="MobiDB-lite"/>
    </source>
</evidence>
<comment type="similarity">
    <text evidence="1">Belongs to the ComF/GntX family.</text>
</comment>
<dbReference type="InterPro" id="IPR000836">
    <property type="entry name" value="PRTase_dom"/>
</dbReference>
<dbReference type="InterPro" id="IPR029057">
    <property type="entry name" value="PRTase-like"/>
</dbReference>
<protein>
    <submittedName>
        <fullName evidence="4">ComF family protein</fullName>
    </submittedName>
</protein>
<dbReference type="PANTHER" id="PTHR47505:SF1">
    <property type="entry name" value="DNA UTILIZATION PROTEIN YHGH"/>
    <property type="match status" value="1"/>
</dbReference>
<dbReference type="RefSeq" id="WP_152811992.1">
    <property type="nucleotide sequence ID" value="NZ_VJXX01000001.1"/>
</dbReference>
<name>A0A7X1NMK7_9MICC</name>
<dbReference type="Proteomes" id="UP000326464">
    <property type="component" value="Unassembled WGS sequence"/>
</dbReference>
<evidence type="ECO:0000259" key="3">
    <source>
        <dbReference type="Pfam" id="PF00156"/>
    </source>
</evidence>
<reference evidence="5" key="1">
    <citation type="submission" date="2019-07" db="EMBL/GenBank/DDBJ databases">
        <title>Arthrobacter KR32 sp. nov., isolated from mountain cheese made of cows milk.</title>
        <authorList>
            <person name="Flegler A."/>
        </authorList>
    </citation>
    <scope>NUCLEOTIDE SEQUENCE [LARGE SCALE GENOMIC DNA]</scope>
    <source>
        <strain evidence="5">KR32</strain>
    </source>
</reference>
<dbReference type="CDD" id="cd06223">
    <property type="entry name" value="PRTases_typeI"/>
    <property type="match status" value="1"/>
</dbReference>
<feature type="domain" description="Phosphoribosyltransferase" evidence="3">
    <location>
        <begin position="264"/>
        <end position="311"/>
    </location>
</feature>
<dbReference type="SUPFAM" id="SSF53271">
    <property type="entry name" value="PRTase-like"/>
    <property type="match status" value="1"/>
</dbReference>
<sequence length="361" mass="37160">MHPGELMDRLVFARPSVRVGSAVTAFVALVMPSSCVLCGRWDTSLCPACRAVFRRATSRPYRAEAGAESLPDVPVGIAADDAGRGLRPGRGRAAGAVPASIEVGPLPVVAAGRYGRAVSGVLLAFKNHGHVDLGPPVAAALAGALHEAVRGLMAPGSGTPSPVLLVPVPSRSSSSRRRGYEPLMILLRRLERTGALPAGTAVTPAVRQRSSPARWWIGRRGRRAGALARATVAALRAGPQGGQKGLGRRRRRSNVLGTMLLAGPARHRVPGSSCIIVDDVLTTGATINEMYRVLHAGGARVQGAVVVAATSSPAGTAPVRPSGGFARTPGSSTTVAPGPVRGTPSKLPEVLQRGGVNKEQP</sequence>
<feature type="region of interest" description="Disordered" evidence="2">
    <location>
        <begin position="313"/>
        <end position="361"/>
    </location>
</feature>
<dbReference type="Gene3D" id="3.40.50.2020">
    <property type="match status" value="1"/>
</dbReference>
<dbReference type="PANTHER" id="PTHR47505">
    <property type="entry name" value="DNA UTILIZATION PROTEIN YHGH"/>
    <property type="match status" value="1"/>
</dbReference>
<keyword evidence="5" id="KW-1185">Reference proteome</keyword>
<gene>
    <name evidence="4" type="ORF">FNH21_02195</name>
</gene>
<evidence type="ECO:0000256" key="1">
    <source>
        <dbReference type="ARBA" id="ARBA00008007"/>
    </source>
</evidence>
<evidence type="ECO:0000313" key="5">
    <source>
        <dbReference type="Proteomes" id="UP000326464"/>
    </source>
</evidence>